<feature type="transmembrane region" description="Helical" evidence="7">
    <location>
        <begin position="303"/>
        <end position="324"/>
    </location>
</feature>
<dbReference type="Gene3D" id="1.20.1250.20">
    <property type="entry name" value="MFS general substrate transporter like domains"/>
    <property type="match status" value="1"/>
</dbReference>
<dbReference type="InterPro" id="IPR050189">
    <property type="entry name" value="MFS_Efflux_Transporters"/>
</dbReference>
<evidence type="ECO:0000259" key="8">
    <source>
        <dbReference type="PROSITE" id="PS50850"/>
    </source>
</evidence>
<accession>A0ABT4Q413</accession>
<keyword evidence="3" id="KW-1003">Cell membrane</keyword>
<keyword evidence="2" id="KW-0813">Transport</keyword>
<protein>
    <submittedName>
        <fullName evidence="9">MFS transporter</fullName>
    </submittedName>
</protein>
<feature type="transmembrane region" description="Helical" evidence="7">
    <location>
        <begin position="214"/>
        <end position="238"/>
    </location>
</feature>
<proteinExistence type="predicted"/>
<sequence>MKDNQPTLGRGRLLWALGLGGFLVNADNRAIAPMLPAIAGVFHTTASTAALLVTAYSIPYGLFQLVYGPIADRAGKVRTILFSLALFSLGTLACGIVHAFSWLLVLRIITGMFAAGIIPTTLAKIGDLYSLNERPRAIAFFMSLSTSGQAMGIVIGGLVAQFASYRFLFLLLGVAAIPTLWTLRRQRDEEPAAGRETLPLLKRYLTLVQLKRAWLIYGLVFCEGFVFYAGFTFLGVYGVEELHLSYLVIGLLTATYSLGAFVGSRTITRIIGRLGASRMPLFGAFLMTLGFAAVWAWTNVAALTTGFIVLGLGFSYCHSTLQTYATDLLPKARATAVSIFAFSLFLGSGIGPVAAGSLYDRFGFSGLLGTVTVGMALFGCCCAALLRVQAAARHRTDLSK</sequence>
<evidence type="ECO:0000256" key="1">
    <source>
        <dbReference type="ARBA" id="ARBA00004651"/>
    </source>
</evidence>
<dbReference type="EMBL" id="JAQAGZ010000002">
    <property type="protein sequence ID" value="MCZ8511574.1"/>
    <property type="molecule type" value="Genomic_DNA"/>
</dbReference>
<organism evidence="9 10">
    <name type="scientific">Paenibacillus gyeongsangnamensis</name>
    <dbReference type="NCBI Taxonomy" id="3388067"/>
    <lineage>
        <taxon>Bacteria</taxon>
        <taxon>Bacillati</taxon>
        <taxon>Bacillota</taxon>
        <taxon>Bacilli</taxon>
        <taxon>Bacillales</taxon>
        <taxon>Paenibacillaceae</taxon>
        <taxon>Paenibacillus</taxon>
    </lineage>
</organism>
<dbReference type="InterPro" id="IPR011701">
    <property type="entry name" value="MFS"/>
</dbReference>
<evidence type="ECO:0000256" key="4">
    <source>
        <dbReference type="ARBA" id="ARBA00022692"/>
    </source>
</evidence>
<comment type="caution">
    <text evidence="9">The sequence shown here is derived from an EMBL/GenBank/DDBJ whole genome shotgun (WGS) entry which is preliminary data.</text>
</comment>
<dbReference type="Proteomes" id="UP001527882">
    <property type="component" value="Unassembled WGS sequence"/>
</dbReference>
<name>A0ABT4Q413_9BACL</name>
<evidence type="ECO:0000256" key="2">
    <source>
        <dbReference type="ARBA" id="ARBA00022448"/>
    </source>
</evidence>
<keyword evidence="4 7" id="KW-0812">Transmembrane</keyword>
<evidence type="ECO:0000256" key="6">
    <source>
        <dbReference type="ARBA" id="ARBA00023136"/>
    </source>
</evidence>
<dbReference type="PANTHER" id="PTHR43124:SF3">
    <property type="entry name" value="CHLORAMPHENICOL EFFLUX PUMP RV0191"/>
    <property type="match status" value="1"/>
</dbReference>
<dbReference type="CDD" id="cd17324">
    <property type="entry name" value="MFS_NepI_like"/>
    <property type="match status" value="1"/>
</dbReference>
<feature type="transmembrane region" description="Helical" evidence="7">
    <location>
        <begin position="244"/>
        <end position="267"/>
    </location>
</feature>
<comment type="subcellular location">
    <subcellularLocation>
        <location evidence="1">Cell membrane</location>
        <topology evidence="1">Multi-pass membrane protein</topology>
    </subcellularLocation>
</comment>
<gene>
    <name evidence="9" type="ORF">O9H85_03815</name>
</gene>
<dbReference type="PROSITE" id="PS50850">
    <property type="entry name" value="MFS"/>
    <property type="match status" value="1"/>
</dbReference>
<dbReference type="InterPro" id="IPR036259">
    <property type="entry name" value="MFS_trans_sf"/>
</dbReference>
<feature type="transmembrane region" description="Helical" evidence="7">
    <location>
        <begin position="364"/>
        <end position="386"/>
    </location>
</feature>
<feature type="transmembrane region" description="Helical" evidence="7">
    <location>
        <begin position="137"/>
        <end position="159"/>
    </location>
</feature>
<dbReference type="PANTHER" id="PTHR43124">
    <property type="entry name" value="PURINE EFFLUX PUMP PBUE"/>
    <property type="match status" value="1"/>
</dbReference>
<evidence type="ECO:0000313" key="9">
    <source>
        <dbReference type="EMBL" id="MCZ8511574.1"/>
    </source>
</evidence>
<keyword evidence="6 7" id="KW-0472">Membrane</keyword>
<dbReference type="InterPro" id="IPR020846">
    <property type="entry name" value="MFS_dom"/>
</dbReference>
<dbReference type="RefSeq" id="WP_269879972.1">
    <property type="nucleotide sequence ID" value="NZ_JAQAGZ010000002.1"/>
</dbReference>
<feature type="transmembrane region" description="Helical" evidence="7">
    <location>
        <begin position="45"/>
        <end position="67"/>
    </location>
</feature>
<feature type="transmembrane region" description="Helical" evidence="7">
    <location>
        <begin position="79"/>
        <end position="98"/>
    </location>
</feature>
<feature type="transmembrane region" description="Helical" evidence="7">
    <location>
        <begin position="336"/>
        <end position="358"/>
    </location>
</feature>
<dbReference type="SUPFAM" id="SSF103473">
    <property type="entry name" value="MFS general substrate transporter"/>
    <property type="match status" value="1"/>
</dbReference>
<evidence type="ECO:0000313" key="10">
    <source>
        <dbReference type="Proteomes" id="UP001527882"/>
    </source>
</evidence>
<feature type="domain" description="Major facilitator superfamily (MFS) profile" evidence="8">
    <location>
        <begin position="13"/>
        <end position="391"/>
    </location>
</feature>
<evidence type="ECO:0000256" key="7">
    <source>
        <dbReference type="SAM" id="Phobius"/>
    </source>
</evidence>
<feature type="transmembrane region" description="Helical" evidence="7">
    <location>
        <begin position="165"/>
        <end position="183"/>
    </location>
</feature>
<dbReference type="Pfam" id="PF07690">
    <property type="entry name" value="MFS_1"/>
    <property type="match status" value="1"/>
</dbReference>
<feature type="transmembrane region" description="Helical" evidence="7">
    <location>
        <begin position="279"/>
        <end position="297"/>
    </location>
</feature>
<keyword evidence="5 7" id="KW-1133">Transmembrane helix</keyword>
<evidence type="ECO:0000256" key="3">
    <source>
        <dbReference type="ARBA" id="ARBA00022475"/>
    </source>
</evidence>
<feature type="transmembrane region" description="Helical" evidence="7">
    <location>
        <begin position="104"/>
        <end position="125"/>
    </location>
</feature>
<keyword evidence="10" id="KW-1185">Reference proteome</keyword>
<reference evidence="9 10" key="1">
    <citation type="submission" date="2022-12" db="EMBL/GenBank/DDBJ databases">
        <title>Draft genome sequence of Paenibacillus sp. dW9.</title>
        <authorList>
            <person name="Choi E.-W."/>
            <person name="Kim D.-U."/>
        </authorList>
    </citation>
    <scope>NUCLEOTIDE SEQUENCE [LARGE SCALE GENOMIC DNA]</scope>
    <source>
        <strain evidence="10">dW9</strain>
    </source>
</reference>
<evidence type="ECO:0000256" key="5">
    <source>
        <dbReference type="ARBA" id="ARBA00022989"/>
    </source>
</evidence>